<dbReference type="RefSeq" id="WP_102140279.1">
    <property type="nucleotide sequence ID" value="NZ_CP031123.2"/>
</dbReference>
<dbReference type="InterPro" id="IPR057154">
    <property type="entry name" value="DUF7832"/>
</dbReference>
<dbReference type="EMBL" id="JANAVW010000001">
    <property type="protein sequence ID" value="MDT0133923.1"/>
    <property type="molecule type" value="Genomic_DNA"/>
</dbReference>
<accession>A0A345LU80</accession>
<reference evidence="3 5" key="2">
    <citation type="submission" date="2022-06" db="EMBL/GenBank/DDBJ databases">
        <title>Chromosome and plasmid sequencings of Enterobacteriales species co-exiting double carbapenemases.</title>
        <authorList>
            <person name="Fu Y."/>
        </authorList>
    </citation>
    <scope>NUCLEOTIDE SEQUENCE [LARGE SCALE GENOMIC DNA]</scope>
    <source>
        <strain evidence="3 5">21030615019</strain>
    </source>
</reference>
<evidence type="ECO:0000313" key="2">
    <source>
        <dbReference type="EMBL" id="MBQ0267571.1"/>
    </source>
</evidence>
<dbReference type="Proteomes" id="UP000674270">
    <property type="component" value="Unassembled WGS sequence"/>
</dbReference>
<comment type="caution">
    <text evidence="2">The sequence shown here is derived from an EMBL/GenBank/DDBJ whole genome shotgun (WGS) entry which is preliminary data.</text>
</comment>
<dbReference type="KEGG" id="prq:CYG50_06335"/>
<organism evidence="2 4">
    <name type="scientific">Providencia huaxiensis</name>
    <dbReference type="NCBI Taxonomy" id="2027290"/>
    <lineage>
        <taxon>Bacteria</taxon>
        <taxon>Pseudomonadati</taxon>
        <taxon>Pseudomonadota</taxon>
        <taxon>Gammaproteobacteria</taxon>
        <taxon>Enterobacterales</taxon>
        <taxon>Morganellaceae</taxon>
        <taxon>Providencia</taxon>
    </lineage>
</organism>
<evidence type="ECO:0000313" key="4">
    <source>
        <dbReference type="Proteomes" id="UP000674270"/>
    </source>
</evidence>
<name>A0A345LU80_9GAMM</name>
<dbReference type="Proteomes" id="UP001252207">
    <property type="component" value="Unassembled WGS sequence"/>
</dbReference>
<dbReference type="Pfam" id="PF25191">
    <property type="entry name" value="DUF7832"/>
    <property type="match status" value="1"/>
</dbReference>
<proteinExistence type="predicted"/>
<protein>
    <recommendedName>
        <fullName evidence="1">DUF7832 domain-containing protein</fullName>
    </recommendedName>
</protein>
<gene>
    <name evidence="2" type="ORF">J7T18_04540</name>
    <name evidence="3" type="ORF">NLX89_11270</name>
</gene>
<evidence type="ECO:0000259" key="1">
    <source>
        <dbReference type="Pfam" id="PF25191"/>
    </source>
</evidence>
<evidence type="ECO:0000313" key="5">
    <source>
        <dbReference type="Proteomes" id="UP001252207"/>
    </source>
</evidence>
<dbReference type="EMBL" id="JAGKLY010000001">
    <property type="protein sequence ID" value="MBQ0267571.1"/>
    <property type="molecule type" value="Genomic_DNA"/>
</dbReference>
<dbReference type="AlphaFoldDB" id="A0A345LU80"/>
<dbReference type="OrthoDB" id="4827574at2"/>
<evidence type="ECO:0000313" key="3">
    <source>
        <dbReference type="EMBL" id="MDT0133923.1"/>
    </source>
</evidence>
<sequence length="142" mass="16712">MAFDRMDWHYGGDYPSELPTENGGTHIGFYLTWIIHNNLVGEFHVEESEEELALVKARKLDGREFLMTMCDEKFIDEDLSDEGNAFTQFYYAAEEKGYFEDYERVLKGNLPTTYHIENSWENYDKIAPVISEAYIKWKQAQD</sequence>
<keyword evidence="5" id="KW-1185">Reference proteome</keyword>
<dbReference type="GeneID" id="89490329"/>
<reference evidence="2" key="1">
    <citation type="submission" date="2021-03" db="EMBL/GenBank/DDBJ databases">
        <authorList>
            <person name="Stanton E."/>
        </authorList>
    </citation>
    <scope>NUCLEOTIDE SEQUENCE</scope>
    <source>
        <strain evidence="2">2020EL-00113</strain>
    </source>
</reference>
<feature type="domain" description="DUF7832" evidence="1">
    <location>
        <begin position="3"/>
        <end position="116"/>
    </location>
</feature>